<keyword evidence="3" id="KW-1185">Reference proteome</keyword>
<dbReference type="OrthoDB" id="9815002at2"/>
<dbReference type="STRING" id="1304284.L21TH_1043"/>
<protein>
    <submittedName>
        <fullName evidence="2">Soluble lytic murein transglycosylase</fullName>
    </submittedName>
</protein>
<dbReference type="RefSeq" id="WP_006311049.1">
    <property type="nucleotide sequence ID" value="NZ_ARZA01000105.1"/>
</dbReference>
<dbReference type="SUPFAM" id="SSF53955">
    <property type="entry name" value="Lysozyme-like"/>
    <property type="match status" value="1"/>
</dbReference>
<dbReference type="PANTHER" id="PTHR37423">
    <property type="entry name" value="SOLUBLE LYTIC MUREIN TRANSGLYCOSYLASE-RELATED"/>
    <property type="match status" value="1"/>
</dbReference>
<dbReference type="EMBL" id="ARZA01000105">
    <property type="protein sequence ID" value="EOD00935.1"/>
    <property type="molecule type" value="Genomic_DNA"/>
</dbReference>
<evidence type="ECO:0000313" key="3">
    <source>
        <dbReference type="Proteomes" id="UP000013378"/>
    </source>
</evidence>
<organism evidence="2 3">
    <name type="scientific">Caldisalinibacter kiritimatiensis</name>
    <dbReference type="NCBI Taxonomy" id="1304284"/>
    <lineage>
        <taxon>Bacteria</taxon>
        <taxon>Bacillati</taxon>
        <taxon>Bacillota</taxon>
        <taxon>Tissierellia</taxon>
        <taxon>Tissierellales</taxon>
        <taxon>Thermohalobacteraceae</taxon>
        <taxon>Caldisalinibacter</taxon>
    </lineage>
</organism>
<dbReference type="Proteomes" id="UP000013378">
    <property type="component" value="Unassembled WGS sequence"/>
</dbReference>
<proteinExistence type="predicted"/>
<dbReference type="InterPro" id="IPR008258">
    <property type="entry name" value="Transglycosylase_SLT_dom_1"/>
</dbReference>
<dbReference type="eggNOG" id="COG0741">
    <property type="taxonomic scope" value="Bacteria"/>
</dbReference>
<dbReference type="Pfam" id="PF01464">
    <property type="entry name" value="SLT"/>
    <property type="match status" value="1"/>
</dbReference>
<dbReference type="Gene3D" id="1.10.530.10">
    <property type="match status" value="1"/>
</dbReference>
<reference evidence="2 3" key="1">
    <citation type="journal article" date="2015" name="Geomicrobiol. J.">
        <title>Caldisalinibacter kiritimatiensis gen. nov., sp. nov., a moderately thermohalophilic thiosulfate-reducing bacterium from a hypersaline microbial mat.</title>
        <authorList>
            <person name="Ben Hania W."/>
            <person name="Joseph M."/>
            <person name="Fiebig A."/>
            <person name="Bunk B."/>
            <person name="Klenk H.-P."/>
            <person name="Fardeau M.-L."/>
            <person name="Spring S."/>
        </authorList>
    </citation>
    <scope>NUCLEOTIDE SEQUENCE [LARGE SCALE GENOMIC DNA]</scope>
    <source>
        <strain evidence="2 3">L21-TH-D2</strain>
    </source>
</reference>
<name>R1CF67_9FIRM</name>
<sequence>MKKKVLLSVAIFTIILTSTVYGIMLAQNGSKAIKIEVINNKRVAMPLDTEYLFEQAEKSKKLQFVTDMTGLSTEVSEYLIKQCELRELDIFLVLGLMKLESNFNTKAVGSKGERGLGQLMENTAKPLAKNLGLEYNPDYLFDPKYNIRLFTTQLWYLNKVLDKDIHKVLTAYNRGEYGLKKYMASRAGKRNPAVSDYSLKVLEYASKFKKQYDNN</sequence>
<dbReference type="PANTHER" id="PTHR37423:SF2">
    <property type="entry name" value="MEMBRANE-BOUND LYTIC MUREIN TRANSGLYCOSYLASE C"/>
    <property type="match status" value="1"/>
</dbReference>
<gene>
    <name evidence="2" type="ORF">L21TH_1043</name>
</gene>
<feature type="domain" description="Transglycosylase SLT" evidence="1">
    <location>
        <begin position="80"/>
        <end position="188"/>
    </location>
</feature>
<evidence type="ECO:0000259" key="1">
    <source>
        <dbReference type="Pfam" id="PF01464"/>
    </source>
</evidence>
<dbReference type="AlphaFoldDB" id="R1CF67"/>
<dbReference type="InterPro" id="IPR023346">
    <property type="entry name" value="Lysozyme-like_dom_sf"/>
</dbReference>
<comment type="caution">
    <text evidence="2">The sequence shown here is derived from an EMBL/GenBank/DDBJ whole genome shotgun (WGS) entry which is preliminary data.</text>
</comment>
<evidence type="ECO:0000313" key="2">
    <source>
        <dbReference type="EMBL" id="EOD00935.1"/>
    </source>
</evidence>
<accession>R1CF67</accession>